<evidence type="ECO:0000256" key="6">
    <source>
        <dbReference type="ARBA" id="ARBA00023288"/>
    </source>
</evidence>
<keyword evidence="11" id="KW-1185">Reference proteome</keyword>
<dbReference type="Gramene" id="FCD_00014740-RA">
    <property type="protein sequence ID" value="FCD_00014740-RA:cds"/>
    <property type="gene ID" value="FCD_00014740"/>
</dbReference>
<dbReference type="AlphaFoldDB" id="A0AA88AKH7"/>
<proteinExistence type="inferred from homology"/>
<dbReference type="PANTHER" id="PTHR31673:SF23">
    <property type="entry name" value="COBRA-LIKE PROTEIN 4"/>
    <property type="match status" value="1"/>
</dbReference>
<feature type="chain" id="PRO_5041681157" description="COBRA-like protein" evidence="8">
    <location>
        <begin position="48"/>
        <end position="462"/>
    </location>
</feature>
<comment type="similarity">
    <text evidence="2 7">Belongs to the COBRA family.</text>
</comment>
<dbReference type="PIRSF" id="PIRSF038122">
    <property type="entry name" value="COBRA"/>
    <property type="match status" value="1"/>
</dbReference>
<organism evidence="10 11">
    <name type="scientific">Ficus carica</name>
    <name type="common">Common fig</name>
    <dbReference type="NCBI Taxonomy" id="3494"/>
    <lineage>
        <taxon>Eukaryota</taxon>
        <taxon>Viridiplantae</taxon>
        <taxon>Streptophyta</taxon>
        <taxon>Embryophyta</taxon>
        <taxon>Tracheophyta</taxon>
        <taxon>Spermatophyta</taxon>
        <taxon>Magnoliopsida</taxon>
        <taxon>eudicotyledons</taxon>
        <taxon>Gunneridae</taxon>
        <taxon>Pentapetalae</taxon>
        <taxon>rosids</taxon>
        <taxon>fabids</taxon>
        <taxon>Rosales</taxon>
        <taxon>Moraceae</taxon>
        <taxon>Ficeae</taxon>
        <taxon>Ficus</taxon>
    </lineage>
</organism>
<accession>A0AA88AKH7</accession>
<evidence type="ECO:0000256" key="2">
    <source>
        <dbReference type="ARBA" id="ARBA00005507"/>
    </source>
</evidence>
<evidence type="ECO:0000256" key="1">
    <source>
        <dbReference type="ARBA" id="ARBA00004609"/>
    </source>
</evidence>
<keyword evidence="3" id="KW-0336">GPI-anchor</keyword>
<evidence type="ECO:0000256" key="4">
    <source>
        <dbReference type="ARBA" id="ARBA00022729"/>
    </source>
</evidence>
<keyword evidence="3" id="KW-0472">Membrane</keyword>
<gene>
    <name evidence="10" type="ORF">TIFTF001_023456</name>
</gene>
<dbReference type="GO" id="GO:0010215">
    <property type="term" value="P:cellulose microfibril organization"/>
    <property type="evidence" value="ECO:0007669"/>
    <property type="project" value="InterPro"/>
</dbReference>
<evidence type="ECO:0000313" key="11">
    <source>
        <dbReference type="Proteomes" id="UP001187192"/>
    </source>
</evidence>
<keyword evidence="6" id="KW-0449">Lipoprotein</keyword>
<dbReference type="Pfam" id="PF04833">
    <property type="entry name" value="COBRA"/>
    <property type="match status" value="1"/>
</dbReference>
<feature type="signal peptide" evidence="8">
    <location>
        <begin position="1"/>
        <end position="47"/>
    </location>
</feature>
<dbReference type="InterPro" id="IPR056900">
    <property type="entry name" value="COB_C"/>
</dbReference>
<protein>
    <recommendedName>
        <fullName evidence="7">COBRA-like protein</fullName>
    </recommendedName>
</protein>
<comment type="subcellular location">
    <subcellularLocation>
        <location evidence="1">Cell membrane</location>
        <topology evidence="1">Lipid-anchor</topology>
        <topology evidence="1">GPI-anchor</topology>
    </subcellularLocation>
</comment>
<dbReference type="EMBL" id="BTGU01000050">
    <property type="protein sequence ID" value="GMN54334.1"/>
    <property type="molecule type" value="Genomic_DNA"/>
</dbReference>
<name>A0AA88AKH7_FICCA</name>
<evidence type="ECO:0000313" key="10">
    <source>
        <dbReference type="EMBL" id="GMN54334.1"/>
    </source>
</evidence>
<comment type="caution">
    <text evidence="10">The sequence shown here is derived from an EMBL/GenBank/DDBJ whole genome shotgun (WGS) entry which is preliminary data.</text>
</comment>
<dbReference type="Pfam" id="PF25079">
    <property type="entry name" value="COB_C"/>
    <property type="match status" value="1"/>
</dbReference>
<dbReference type="GO" id="GO:0052324">
    <property type="term" value="P:plant-type cell wall cellulose biosynthetic process"/>
    <property type="evidence" value="ECO:0007669"/>
    <property type="project" value="TreeGrafter"/>
</dbReference>
<keyword evidence="4 8" id="KW-0732">Signal</keyword>
<evidence type="ECO:0000256" key="8">
    <source>
        <dbReference type="SAM" id="SignalP"/>
    </source>
</evidence>
<keyword evidence="5" id="KW-0325">Glycoprotein</keyword>
<reference evidence="10" key="1">
    <citation type="submission" date="2023-07" db="EMBL/GenBank/DDBJ databases">
        <title>draft genome sequence of fig (Ficus carica).</title>
        <authorList>
            <person name="Takahashi T."/>
            <person name="Nishimura K."/>
        </authorList>
    </citation>
    <scope>NUCLEOTIDE SEQUENCE</scope>
</reference>
<dbReference type="InterPro" id="IPR006918">
    <property type="entry name" value="COBRA_pln"/>
</dbReference>
<dbReference type="Proteomes" id="UP001187192">
    <property type="component" value="Unassembled WGS sequence"/>
</dbReference>
<evidence type="ECO:0000259" key="9">
    <source>
        <dbReference type="Pfam" id="PF25079"/>
    </source>
</evidence>
<feature type="domain" description="COBRA C-terminal" evidence="9">
    <location>
        <begin position="243"/>
        <end position="432"/>
    </location>
</feature>
<dbReference type="GO" id="GO:0005886">
    <property type="term" value="C:plasma membrane"/>
    <property type="evidence" value="ECO:0007669"/>
    <property type="project" value="UniProtKB-SubCell"/>
</dbReference>
<dbReference type="PANTHER" id="PTHR31673">
    <property type="entry name" value="PROTEIN COBRA"/>
    <property type="match status" value="1"/>
</dbReference>
<evidence type="ECO:0000256" key="3">
    <source>
        <dbReference type="ARBA" id="ARBA00022622"/>
    </source>
</evidence>
<evidence type="ECO:0000256" key="7">
    <source>
        <dbReference type="PIRNR" id="PIRNR038122"/>
    </source>
</evidence>
<dbReference type="GO" id="GO:0098552">
    <property type="term" value="C:side of membrane"/>
    <property type="evidence" value="ECO:0007669"/>
    <property type="project" value="UniProtKB-KW"/>
</dbReference>
<evidence type="ECO:0000256" key="5">
    <source>
        <dbReference type="ARBA" id="ARBA00023180"/>
    </source>
</evidence>
<sequence length="462" mass="52127">MFPEHSIRKILNGGKGCTYLQQCHSFAGLKFMLLAILCCMALSPAAAYDALDPNGNVSIRWDIMSWTIDGYVAAVTINNFQLFRHFMSPGWSLGWSWAKKEIIWTMLGAQATEQGDCSKFKINIPHSCKRNPMVVDLLPDAPFNQQFSNCCKGGVLASWGQDPSAAVAAFQITVGLSGTSNKTLKLPKNFTLLGPGPGYTCGPAKFVPSSHLLSPDGRRKAQALRTWNVTCTYSKFLASKNPSCCVSFSSFYSSKITPCPPCACGCQSNNTCIMGNSTLLEKPGIHTPKKDFTPLLQCTKHMCSVRVHWHLKLNYEAYWRAKISITNFDFRRNYSQWTLVVQHPNLNNVTQVFSFNYKSLLPYQSINDTGMFYGMKFFNDYLMEAGPYGNVQTEMLMQKDKSAFTLRQGWGFPRRVYFNGDECMLPPPDEYPFLPNSAQLYSFGIPKVTASTLLMVWWWMWW</sequence>